<dbReference type="Pfam" id="PF04082">
    <property type="entry name" value="Fungal_trans"/>
    <property type="match status" value="1"/>
</dbReference>
<evidence type="ECO:0000256" key="4">
    <source>
        <dbReference type="SAM" id="MobiDB-lite"/>
    </source>
</evidence>
<dbReference type="InterPro" id="IPR007219">
    <property type="entry name" value="XnlR_reg_dom"/>
</dbReference>
<feature type="region of interest" description="Disordered" evidence="4">
    <location>
        <begin position="32"/>
        <end position="76"/>
    </location>
</feature>
<proteinExistence type="predicted"/>
<evidence type="ECO:0000313" key="8">
    <source>
        <dbReference type="Proteomes" id="UP000053095"/>
    </source>
</evidence>
<dbReference type="GO" id="GO:0008270">
    <property type="term" value="F:zinc ion binding"/>
    <property type="evidence" value="ECO:0007669"/>
    <property type="project" value="InterPro"/>
</dbReference>
<evidence type="ECO:0000256" key="2">
    <source>
        <dbReference type="ARBA" id="ARBA00023163"/>
    </source>
</evidence>
<dbReference type="EMBL" id="DF933830">
    <property type="protein sequence ID" value="GAM39138.1"/>
    <property type="molecule type" value="Genomic_DNA"/>
</dbReference>
<feature type="transmembrane region" description="Helical" evidence="5">
    <location>
        <begin position="495"/>
        <end position="514"/>
    </location>
</feature>
<dbReference type="GO" id="GO:0000978">
    <property type="term" value="F:RNA polymerase II cis-regulatory region sequence-specific DNA binding"/>
    <property type="evidence" value="ECO:0007669"/>
    <property type="project" value="TreeGrafter"/>
</dbReference>
<keyword evidence="8" id="KW-1185">Reference proteome</keyword>
<evidence type="ECO:0000313" key="7">
    <source>
        <dbReference type="EMBL" id="GAM39138.1"/>
    </source>
</evidence>
<comment type="caution">
    <text evidence="7">The sequence shown here is derived from an EMBL/GenBank/DDBJ whole genome shotgun (WGS) entry which is preliminary data.</text>
</comment>
<reference evidence="8" key="1">
    <citation type="journal article" date="2015" name="Genome Announc.">
        <title>Draft genome sequence of Talaromyces cellulolyticus strain Y-94, a source of lignocellulosic biomass-degrading enzymes.</title>
        <authorList>
            <person name="Fujii T."/>
            <person name="Koike H."/>
            <person name="Sawayama S."/>
            <person name="Yano S."/>
            <person name="Inoue H."/>
        </authorList>
    </citation>
    <scope>NUCLEOTIDE SEQUENCE [LARGE SCALE GENOMIC DNA]</scope>
    <source>
        <strain evidence="8">Y-94</strain>
    </source>
</reference>
<organism evidence="7 8">
    <name type="scientific">Talaromyces pinophilus</name>
    <name type="common">Penicillium pinophilum</name>
    <dbReference type="NCBI Taxonomy" id="128442"/>
    <lineage>
        <taxon>Eukaryota</taxon>
        <taxon>Fungi</taxon>
        <taxon>Dikarya</taxon>
        <taxon>Ascomycota</taxon>
        <taxon>Pezizomycotina</taxon>
        <taxon>Eurotiomycetes</taxon>
        <taxon>Eurotiomycetidae</taxon>
        <taxon>Eurotiales</taxon>
        <taxon>Trichocomaceae</taxon>
        <taxon>Talaromyces</taxon>
        <taxon>Talaromyces sect. Talaromyces</taxon>
    </lineage>
</organism>
<feature type="region of interest" description="Disordered" evidence="4">
    <location>
        <begin position="522"/>
        <end position="546"/>
    </location>
</feature>
<keyword evidence="3" id="KW-0539">Nucleus</keyword>
<dbReference type="PANTHER" id="PTHR47424">
    <property type="entry name" value="REGULATORY PROTEIN GAL4"/>
    <property type="match status" value="1"/>
</dbReference>
<gene>
    <name evidence="7" type="ORF">TCE0_034f10439</name>
</gene>
<dbReference type="GO" id="GO:0006351">
    <property type="term" value="P:DNA-templated transcription"/>
    <property type="evidence" value="ECO:0007669"/>
    <property type="project" value="InterPro"/>
</dbReference>
<dbReference type="CDD" id="cd12148">
    <property type="entry name" value="fungal_TF_MHR"/>
    <property type="match status" value="1"/>
</dbReference>
<name>A0A6V8HCH3_TALPI</name>
<evidence type="ECO:0000256" key="1">
    <source>
        <dbReference type="ARBA" id="ARBA00023015"/>
    </source>
</evidence>
<protein>
    <recommendedName>
        <fullName evidence="6">Xylanolytic transcriptional activator regulatory domain-containing protein</fullName>
    </recommendedName>
</protein>
<dbReference type="GO" id="GO:0000981">
    <property type="term" value="F:DNA-binding transcription factor activity, RNA polymerase II-specific"/>
    <property type="evidence" value="ECO:0007669"/>
    <property type="project" value="TreeGrafter"/>
</dbReference>
<evidence type="ECO:0000256" key="3">
    <source>
        <dbReference type="ARBA" id="ARBA00023242"/>
    </source>
</evidence>
<dbReference type="PANTHER" id="PTHR47424:SF9">
    <property type="entry name" value="TAH-2"/>
    <property type="match status" value="1"/>
</dbReference>
<evidence type="ECO:0000259" key="6">
    <source>
        <dbReference type="SMART" id="SM00906"/>
    </source>
</evidence>
<feature type="region of interest" description="Disordered" evidence="4">
    <location>
        <begin position="700"/>
        <end position="730"/>
    </location>
</feature>
<keyword evidence="1" id="KW-0805">Transcription regulation</keyword>
<keyword evidence="5" id="KW-0472">Membrane</keyword>
<dbReference type="InterPro" id="IPR051127">
    <property type="entry name" value="Fungal_SecMet_Regulators"/>
</dbReference>
<dbReference type="AlphaFoldDB" id="A0A6V8HCH3"/>
<dbReference type="Proteomes" id="UP000053095">
    <property type="component" value="Unassembled WGS sequence"/>
</dbReference>
<evidence type="ECO:0000256" key="5">
    <source>
        <dbReference type="SAM" id="Phobius"/>
    </source>
</evidence>
<feature type="domain" description="Xylanolytic transcriptional activator regulatory" evidence="6">
    <location>
        <begin position="334"/>
        <end position="411"/>
    </location>
</feature>
<feature type="compositionally biased region" description="Polar residues" evidence="4">
    <location>
        <begin position="710"/>
        <end position="730"/>
    </location>
</feature>
<sequence length="837" mass="93534">MGYFLVQTAASVKSSVSSSLLAASEQRINNKKRKLDDVAGHTDAPNRTGEPLTTPNGVNGDQPHHDGAYPVNLSGAAHYSPDRAARVSQNLAQLQHEQQQRIRDSLLNMSTAVSAQVDQNTGDEASDETDEAELQGMSRMLDDGKGRMLYIGDSAPLSYLQTIRQLVGSVMGTSMFTVDPHRHNILEASMQAQPITFQYAITLPDREAALYLVDSFFTNTKGMLHLFDEQVFKQRVERTYQNPLAADQSWMCILYLVFAVGLQLRCVPAQPSPKEAAILKRLLSDNVDRSEMFFLGARHLKDSASGIEDGDFASIQALLIMTLYMLSVGKRNTAWAYIGMAVRLAYALGLHRAETQRVYDERDKHSMSLPRVLLWRSLYIMDRFLASCLGRPTAIQDEEISEELFPHKDRFTTLSPGAVENFEFEALFSSVQAAQIHGNILHQIYRSRKVSLKIARNVAVQIHEWTQSLPEILQWRPTPMPDDNPGKAIGQLHVWMTYFHTIILLTRPFLLLHVKKIIAQERRRSNPPPSHKSPDASETVASSPSEIRVAENPELKKYSAACVRSATHMIRAVQTIRVKGCLPRRNPFIMYVPFHLLDVNILLIIFLVVGRNWMFIATLIVLTNSFFNVYENPENDSIAQMAIYLHQHFAESDILAARYLHILKSFQKTIADRRSMNGLLETANKPYTMRDPIEDLFSGKAHLSQRRGRNNSGTTATTMAPTDMSAQSTQLPVSWDWPPAATSVPQANNAAGERTLPNIAATGSLDLSTIPGLSGNHHNQFGDNVEGLVFPGAEELLGPDPGPVLEEVIHFDMLWPLNQDTGLYSGNIPMYGMDSYL</sequence>
<dbReference type="GO" id="GO:0000435">
    <property type="term" value="P:positive regulation of transcription from RNA polymerase II promoter by galactose"/>
    <property type="evidence" value="ECO:0007669"/>
    <property type="project" value="TreeGrafter"/>
</dbReference>
<keyword evidence="2" id="KW-0804">Transcription</keyword>
<dbReference type="SMART" id="SM00906">
    <property type="entry name" value="Fungal_trans"/>
    <property type="match status" value="1"/>
</dbReference>
<feature type="transmembrane region" description="Helical" evidence="5">
    <location>
        <begin position="588"/>
        <end position="607"/>
    </location>
</feature>
<accession>A0A6V8HCH3</accession>
<keyword evidence="5" id="KW-1133">Transmembrane helix</keyword>
<dbReference type="GO" id="GO:0005634">
    <property type="term" value="C:nucleus"/>
    <property type="evidence" value="ECO:0007669"/>
    <property type="project" value="TreeGrafter"/>
</dbReference>
<keyword evidence="5" id="KW-0812">Transmembrane</keyword>